<sequence>MKALRAFAALFALATPGAAAAADWELSAGACPARPGVAAVELIFGGVRASGGDLVVTVYGDRAEDFLAKGKKLAKRAVAAEAGTFAACLTLPAPGVYAITTFHDADRSGRLSRGFLGLPVEGYGFPNDPPVVFGPPGFDKVARDYPLGVTAVPIAMHYP</sequence>
<accession>A0A212K7W3</accession>
<dbReference type="Pfam" id="PF09912">
    <property type="entry name" value="DUF2141"/>
    <property type="match status" value="1"/>
</dbReference>
<gene>
    <name evidence="2" type="ORF">KL86APRO_12282</name>
</gene>
<keyword evidence="1" id="KW-0732">Signal</keyword>
<evidence type="ECO:0000313" key="2">
    <source>
        <dbReference type="EMBL" id="SBW07756.1"/>
    </source>
</evidence>
<reference evidence="2" key="1">
    <citation type="submission" date="2016-04" db="EMBL/GenBank/DDBJ databases">
        <authorList>
            <person name="Evans L.H."/>
            <person name="Alamgir A."/>
            <person name="Owens N."/>
            <person name="Weber N.D."/>
            <person name="Virtaneva K."/>
            <person name="Barbian K."/>
            <person name="Babar A."/>
            <person name="Rosenke K."/>
        </authorList>
    </citation>
    <scope>NUCLEOTIDE SEQUENCE</scope>
    <source>
        <strain evidence="2">86</strain>
    </source>
</reference>
<dbReference type="AlphaFoldDB" id="A0A212K7W3"/>
<evidence type="ECO:0008006" key="3">
    <source>
        <dbReference type="Google" id="ProtNLM"/>
    </source>
</evidence>
<feature type="chain" id="PRO_5013369983" description="DUF2141 domain-containing protein" evidence="1">
    <location>
        <begin position="22"/>
        <end position="159"/>
    </location>
</feature>
<evidence type="ECO:0000256" key="1">
    <source>
        <dbReference type="SAM" id="SignalP"/>
    </source>
</evidence>
<feature type="signal peptide" evidence="1">
    <location>
        <begin position="1"/>
        <end position="21"/>
    </location>
</feature>
<name>A0A212K7W3_9PROT</name>
<dbReference type="EMBL" id="FLUO01000001">
    <property type="protein sequence ID" value="SBW07756.1"/>
    <property type="molecule type" value="Genomic_DNA"/>
</dbReference>
<organism evidence="2">
    <name type="scientific">uncultured Alphaproteobacteria bacterium</name>
    <dbReference type="NCBI Taxonomy" id="91750"/>
    <lineage>
        <taxon>Bacteria</taxon>
        <taxon>Pseudomonadati</taxon>
        <taxon>Pseudomonadota</taxon>
        <taxon>Alphaproteobacteria</taxon>
        <taxon>environmental samples</taxon>
    </lineage>
</organism>
<dbReference type="InterPro" id="IPR018673">
    <property type="entry name" value="DUF2141"/>
</dbReference>
<protein>
    <recommendedName>
        <fullName evidence="3">DUF2141 domain-containing protein</fullName>
    </recommendedName>
</protein>
<proteinExistence type="predicted"/>